<protein>
    <recommendedName>
        <fullName evidence="5">Probable membrane transporter protein</fullName>
    </recommendedName>
</protein>
<dbReference type="eggNOG" id="COG0730">
    <property type="taxonomic scope" value="Bacteria"/>
</dbReference>
<keyword evidence="2 5" id="KW-0812">Transmembrane</keyword>
<feature type="transmembrane region" description="Helical" evidence="5">
    <location>
        <begin position="56"/>
        <end position="76"/>
    </location>
</feature>
<keyword evidence="4 5" id="KW-0472">Membrane</keyword>
<comment type="similarity">
    <text evidence="5">Belongs to the 4-toluene sulfonate uptake permease (TSUP) (TC 2.A.102) family.</text>
</comment>
<reference evidence="6 7" key="2">
    <citation type="journal article" date="2014" name="PLoS ONE">
        <title>Evolution of mitochondria reconstructed from the energy metabolism of living bacteria.</title>
        <authorList>
            <person name="Degli Esposti M."/>
            <person name="Chouaia B."/>
            <person name="Comandatore F."/>
            <person name="Crotti E."/>
            <person name="Sassera D."/>
            <person name="Lievens P.M."/>
            <person name="Daffonchio D."/>
            <person name="Bandi C."/>
        </authorList>
    </citation>
    <scope>NUCLEOTIDE SEQUENCE [LARGE SCALE GENOMIC DNA]</scope>
    <source>
        <strain evidence="6 7">SF2.1</strain>
    </source>
</reference>
<dbReference type="EMBL" id="CBLX010000027">
    <property type="protein sequence ID" value="CDG41203.1"/>
    <property type="molecule type" value="Genomic_DNA"/>
</dbReference>
<keyword evidence="3 5" id="KW-1133">Transmembrane helix</keyword>
<evidence type="ECO:0000313" key="6">
    <source>
        <dbReference type="EMBL" id="CDG41203.1"/>
    </source>
</evidence>
<feature type="transmembrane region" description="Helical" evidence="5">
    <location>
        <begin position="82"/>
        <end position="101"/>
    </location>
</feature>
<reference evidence="6 7" key="1">
    <citation type="journal article" date="2014" name="Genome Biol. Evol.">
        <title>Acetic acid bacteria genomes reveal functional traits for adaptation to life in insect guts.</title>
        <authorList>
            <person name="Chouaia B."/>
            <person name="Gaiarsa S."/>
            <person name="Crotti E."/>
            <person name="Comandatore F."/>
            <person name="Degli Esposti M."/>
            <person name="Ricci I."/>
            <person name="Alma A."/>
            <person name="Favia G."/>
            <person name="Bandi C."/>
            <person name="Daffonchio D."/>
        </authorList>
    </citation>
    <scope>NUCLEOTIDE SEQUENCE [LARGE SCALE GENOMIC DNA]</scope>
    <source>
        <strain evidence="6 7">SF2.1</strain>
    </source>
</reference>
<proteinExistence type="inferred from homology"/>
<evidence type="ECO:0000256" key="2">
    <source>
        <dbReference type="ARBA" id="ARBA00022692"/>
    </source>
</evidence>
<comment type="caution">
    <text evidence="6">The sequence shown here is derived from an EMBL/GenBank/DDBJ whole genome shotgun (WGS) entry which is preliminary data.</text>
</comment>
<dbReference type="InterPro" id="IPR051598">
    <property type="entry name" value="TSUP/Inactive_protease-like"/>
</dbReference>
<feature type="transmembrane region" description="Helical" evidence="5">
    <location>
        <begin position="113"/>
        <end position="130"/>
    </location>
</feature>
<dbReference type="Pfam" id="PF01925">
    <property type="entry name" value="TauE"/>
    <property type="match status" value="1"/>
</dbReference>
<organism evidence="6 7">
    <name type="scientific">Asaia bogorensis</name>
    <dbReference type="NCBI Taxonomy" id="91915"/>
    <lineage>
        <taxon>Bacteria</taxon>
        <taxon>Pseudomonadati</taxon>
        <taxon>Pseudomonadota</taxon>
        <taxon>Alphaproteobacteria</taxon>
        <taxon>Acetobacterales</taxon>
        <taxon>Acetobacteraceae</taxon>
        <taxon>Asaia</taxon>
    </lineage>
</organism>
<dbReference type="GO" id="GO:0005886">
    <property type="term" value="C:plasma membrane"/>
    <property type="evidence" value="ECO:0007669"/>
    <property type="project" value="UniProtKB-SubCell"/>
</dbReference>
<dbReference type="AlphaFoldDB" id="A0A060QKA0"/>
<dbReference type="PANTHER" id="PTHR43701:SF2">
    <property type="entry name" value="MEMBRANE TRANSPORTER PROTEIN YJNA-RELATED"/>
    <property type="match status" value="1"/>
</dbReference>
<feature type="transmembrane region" description="Helical" evidence="5">
    <location>
        <begin position="244"/>
        <end position="263"/>
    </location>
</feature>
<feature type="transmembrane region" description="Helical" evidence="5">
    <location>
        <begin position="184"/>
        <end position="208"/>
    </location>
</feature>
<gene>
    <name evidence="6" type="ORF">ASAP_3158</name>
</gene>
<feature type="transmembrane region" description="Helical" evidence="5">
    <location>
        <begin position="25"/>
        <end position="49"/>
    </location>
</feature>
<dbReference type="InterPro" id="IPR002781">
    <property type="entry name" value="TM_pro_TauE-like"/>
</dbReference>
<evidence type="ECO:0000256" key="3">
    <source>
        <dbReference type="ARBA" id="ARBA00022989"/>
    </source>
</evidence>
<evidence type="ECO:0000256" key="5">
    <source>
        <dbReference type="RuleBase" id="RU363041"/>
    </source>
</evidence>
<name>A0A060QKA0_9PROT</name>
<comment type="subcellular location">
    <subcellularLocation>
        <location evidence="5">Cell membrane</location>
        <topology evidence="5">Multi-pass membrane protein</topology>
    </subcellularLocation>
    <subcellularLocation>
        <location evidence="1">Membrane</location>
        <topology evidence="1">Multi-pass membrane protein</topology>
    </subcellularLocation>
</comment>
<accession>A0A060QKA0</accession>
<dbReference type="PANTHER" id="PTHR43701">
    <property type="entry name" value="MEMBRANE TRANSPORTER PROTEIN MJ0441-RELATED"/>
    <property type="match status" value="1"/>
</dbReference>
<keyword evidence="5" id="KW-1003">Cell membrane</keyword>
<evidence type="ECO:0000313" key="7">
    <source>
        <dbReference type="Proteomes" id="UP000027583"/>
    </source>
</evidence>
<feature type="transmembrane region" description="Helical" evidence="5">
    <location>
        <begin position="150"/>
        <end position="172"/>
    </location>
</feature>
<sequence length="266" mass="26948">MLSTPFMPDAFMCASSVPALACGSLVGLVLGLIGGGGSILAVPLLIYVVGVRNPHIAIGTSAFAVAINALAGLLSHAREHTVKWRCAGFFAPAGMIGAALGAQLGKAMDGQRLLMLFAGLMVLVGIAMIRGRHDEGIPGAACNRDNVWKVGLFGLCTGGLSGFFGIGGGFLIVPALMAATHMPVLNAVGTSLVAVAAFGVTTSASYALSGLVDWPLALWFIMGGVVGCLVGTKLASRLGKGSGATLKLLFAGLIFVVAAYIAYRTL</sequence>
<evidence type="ECO:0000256" key="1">
    <source>
        <dbReference type="ARBA" id="ARBA00004141"/>
    </source>
</evidence>
<evidence type="ECO:0000256" key="4">
    <source>
        <dbReference type="ARBA" id="ARBA00023136"/>
    </source>
</evidence>
<feature type="transmembrane region" description="Helical" evidence="5">
    <location>
        <begin position="214"/>
        <end position="232"/>
    </location>
</feature>
<dbReference type="Proteomes" id="UP000027583">
    <property type="component" value="Unassembled WGS sequence"/>
</dbReference>